<evidence type="ECO:0000259" key="4">
    <source>
        <dbReference type="Pfam" id="PF01494"/>
    </source>
</evidence>
<dbReference type="InterPro" id="IPR002938">
    <property type="entry name" value="FAD-bd"/>
</dbReference>
<keyword evidence="1" id="KW-0285">Flavoprotein</keyword>
<dbReference type="GO" id="GO:0071949">
    <property type="term" value="F:FAD binding"/>
    <property type="evidence" value="ECO:0007669"/>
    <property type="project" value="InterPro"/>
</dbReference>
<name>A0A0A2JKU9_PENEN</name>
<dbReference type="PRINTS" id="PR00420">
    <property type="entry name" value="RNGMNOXGNASE"/>
</dbReference>
<dbReference type="InterPro" id="IPR036188">
    <property type="entry name" value="FAD/NAD-bd_sf"/>
</dbReference>
<evidence type="ECO:0000313" key="6">
    <source>
        <dbReference type="Proteomes" id="UP000030143"/>
    </source>
</evidence>
<organism evidence="5 6">
    <name type="scientific">Penicillium expansum</name>
    <name type="common">Blue mold rot fungus</name>
    <dbReference type="NCBI Taxonomy" id="27334"/>
    <lineage>
        <taxon>Eukaryota</taxon>
        <taxon>Fungi</taxon>
        <taxon>Dikarya</taxon>
        <taxon>Ascomycota</taxon>
        <taxon>Pezizomycotina</taxon>
        <taxon>Eurotiomycetes</taxon>
        <taxon>Eurotiomycetidae</taxon>
        <taxon>Eurotiales</taxon>
        <taxon>Aspergillaceae</taxon>
        <taxon>Penicillium</taxon>
    </lineage>
</organism>
<proteinExistence type="predicted"/>
<evidence type="ECO:0000313" key="5">
    <source>
        <dbReference type="EMBL" id="KGO55258.1"/>
    </source>
</evidence>
<gene>
    <name evidence="5" type="ORF">PEX2_028980</name>
</gene>
<dbReference type="AlphaFoldDB" id="A0A0A2JKU9"/>
<keyword evidence="2" id="KW-0274">FAD</keyword>
<dbReference type="SUPFAM" id="SSF51905">
    <property type="entry name" value="FAD/NAD(P)-binding domain"/>
    <property type="match status" value="1"/>
</dbReference>
<dbReference type="GO" id="GO:0044550">
    <property type="term" value="P:secondary metabolite biosynthetic process"/>
    <property type="evidence" value="ECO:0007669"/>
    <property type="project" value="TreeGrafter"/>
</dbReference>
<dbReference type="SUPFAM" id="SSF54373">
    <property type="entry name" value="FAD-linked reductases, C-terminal domain"/>
    <property type="match status" value="1"/>
</dbReference>
<sequence>MITEDCIEFKKEVIAVTEGGYGGNKDAKTILHFGDDTVAEADIVLGCDGLRSKVRQLILGVDNPASQPSYSHKVAFRGLIPMQKAREVLGENKSSTGYMHLGQNGHFLTFPVAMGTILNVVAFVTDPGQWPSNERLTLPATKDEAVRYFSGFCPVVISIMEMLDERLDKWGIFDLFDNPATSYVSEAGLIGLIGDAAHASAPHHGASAGCAIEDALALAVVLEDAAAMLQESSDAVAERNVGIASCPLYLPRYTSRTYPMGCAEQSAHW</sequence>
<dbReference type="PANTHER" id="PTHR46720">
    <property type="entry name" value="HYDROXYLASE, PUTATIVE (AFU_ORTHOLOGUE AFUA_3G01460)-RELATED"/>
    <property type="match status" value="1"/>
</dbReference>
<dbReference type="VEuPathDB" id="FungiDB:PEXP_017370"/>
<reference evidence="5 6" key="1">
    <citation type="journal article" date="2015" name="Mol. Plant Microbe Interact.">
        <title>Genome, transcriptome, and functional analyses of Penicillium expansum provide new insights into secondary metabolism and pathogenicity.</title>
        <authorList>
            <person name="Ballester A.R."/>
            <person name="Marcet-Houben M."/>
            <person name="Levin E."/>
            <person name="Sela N."/>
            <person name="Selma-Lazaro C."/>
            <person name="Carmona L."/>
            <person name="Wisniewski M."/>
            <person name="Droby S."/>
            <person name="Gonzalez-Candelas L."/>
            <person name="Gabaldon T."/>
        </authorList>
    </citation>
    <scope>NUCLEOTIDE SEQUENCE [LARGE SCALE GENOMIC DNA]</scope>
    <source>
        <strain evidence="5 6">MD-8</strain>
    </source>
</reference>
<keyword evidence="6" id="KW-1185">Reference proteome</keyword>
<dbReference type="RefSeq" id="XP_016597463.1">
    <property type="nucleotide sequence ID" value="XM_016740173.1"/>
</dbReference>
<evidence type="ECO:0000256" key="2">
    <source>
        <dbReference type="ARBA" id="ARBA00022827"/>
    </source>
</evidence>
<accession>A0A0A2JKU9</accession>
<dbReference type="HOGENOM" id="CLU_009665_6_1_1"/>
<dbReference type="GeneID" id="27675592"/>
<comment type="caution">
    <text evidence="5">The sequence shown here is derived from an EMBL/GenBank/DDBJ whole genome shotgun (WGS) entry which is preliminary data.</text>
</comment>
<dbReference type="STRING" id="27334.A0A0A2JKU9"/>
<dbReference type="GO" id="GO:0004497">
    <property type="term" value="F:monooxygenase activity"/>
    <property type="evidence" value="ECO:0007669"/>
    <property type="project" value="UniProtKB-KW"/>
</dbReference>
<dbReference type="PANTHER" id="PTHR46720:SF3">
    <property type="entry name" value="FAD-BINDING DOMAIN-CONTAINING PROTEIN-RELATED"/>
    <property type="match status" value="1"/>
</dbReference>
<dbReference type="Proteomes" id="UP000030143">
    <property type="component" value="Unassembled WGS sequence"/>
</dbReference>
<dbReference type="Pfam" id="PF01494">
    <property type="entry name" value="FAD_binding_3"/>
    <property type="match status" value="1"/>
</dbReference>
<dbReference type="Gene3D" id="3.50.50.60">
    <property type="entry name" value="FAD/NAD(P)-binding domain"/>
    <property type="match status" value="1"/>
</dbReference>
<dbReference type="PhylomeDB" id="A0A0A2JKU9"/>
<evidence type="ECO:0000256" key="3">
    <source>
        <dbReference type="ARBA" id="ARBA00023002"/>
    </source>
</evidence>
<dbReference type="InterPro" id="IPR051104">
    <property type="entry name" value="FAD_monoxygenase"/>
</dbReference>
<dbReference type="OrthoDB" id="417877at2759"/>
<keyword evidence="3" id="KW-0560">Oxidoreductase</keyword>
<feature type="domain" description="FAD-binding" evidence="4">
    <location>
        <begin position="7"/>
        <end position="222"/>
    </location>
</feature>
<dbReference type="EMBL" id="JQFZ01000201">
    <property type="protein sequence ID" value="KGO55258.1"/>
    <property type="molecule type" value="Genomic_DNA"/>
</dbReference>
<evidence type="ECO:0000256" key="1">
    <source>
        <dbReference type="ARBA" id="ARBA00022630"/>
    </source>
</evidence>
<protein>
    <submittedName>
        <fullName evidence="5">Monooxygenase, FAD-binding</fullName>
    </submittedName>
</protein>
<keyword evidence="5" id="KW-0503">Monooxygenase</keyword>